<organism evidence="5 6">
    <name type="scientific">Siphonobacter aquaeclarae</name>
    <dbReference type="NCBI Taxonomy" id="563176"/>
    <lineage>
        <taxon>Bacteria</taxon>
        <taxon>Pseudomonadati</taxon>
        <taxon>Bacteroidota</taxon>
        <taxon>Cytophagia</taxon>
        <taxon>Cytophagales</taxon>
        <taxon>Cytophagaceae</taxon>
        <taxon>Siphonobacter</taxon>
    </lineage>
</organism>
<dbReference type="PROSITE" id="PS51819">
    <property type="entry name" value="VOC"/>
    <property type="match status" value="1"/>
</dbReference>
<dbReference type="STRING" id="563176.SAMN04488090_2887"/>
<dbReference type="Pfam" id="PF00903">
    <property type="entry name" value="Glyoxalase"/>
    <property type="match status" value="1"/>
</dbReference>
<dbReference type="InterPro" id="IPR000335">
    <property type="entry name" value="Bleomycin-R"/>
</dbReference>
<evidence type="ECO:0000256" key="1">
    <source>
        <dbReference type="ARBA" id="ARBA00011051"/>
    </source>
</evidence>
<gene>
    <name evidence="5" type="ORF">SAMN04488090_2887</name>
</gene>
<keyword evidence="6" id="KW-1185">Reference proteome</keyword>
<dbReference type="InterPro" id="IPR029068">
    <property type="entry name" value="Glyas_Bleomycin-R_OHBP_Dase"/>
</dbReference>
<dbReference type="EMBL" id="FNGS01000005">
    <property type="protein sequence ID" value="SDM22272.1"/>
    <property type="molecule type" value="Genomic_DNA"/>
</dbReference>
<evidence type="ECO:0000259" key="4">
    <source>
        <dbReference type="PROSITE" id="PS51819"/>
    </source>
</evidence>
<dbReference type="InterPro" id="IPR004360">
    <property type="entry name" value="Glyas_Fos-R_dOase_dom"/>
</dbReference>
<accession>A0A1G9RG17</accession>
<evidence type="ECO:0000313" key="5">
    <source>
        <dbReference type="EMBL" id="SDM22272.1"/>
    </source>
</evidence>
<comment type="similarity">
    <text evidence="1">Belongs to the bleomycin resistance protein family.</text>
</comment>
<reference evidence="5 6" key="1">
    <citation type="submission" date="2016-10" db="EMBL/GenBank/DDBJ databases">
        <authorList>
            <person name="de Groot N.N."/>
        </authorList>
    </citation>
    <scope>NUCLEOTIDE SEQUENCE [LARGE SCALE GENOMIC DNA]</scope>
    <source>
        <strain evidence="5 6">DSM 21668</strain>
    </source>
</reference>
<dbReference type="Gene3D" id="3.10.180.10">
    <property type="entry name" value="2,3-Dihydroxybiphenyl 1,2-Dioxygenase, domain 1"/>
    <property type="match status" value="1"/>
</dbReference>
<proteinExistence type="inferred from homology"/>
<feature type="domain" description="VOC" evidence="4">
    <location>
        <begin position="1"/>
        <end position="122"/>
    </location>
</feature>
<protein>
    <recommendedName>
        <fullName evidence="2">Bleomycin resistance protein</fullName>
    </recommendedName>
</protein>
<evidence type="ECO:0000256" key="3">
    <source>
        <dbReference type="ARBA" id="ARBA00023251"/>
    </source>
</evidence>
<evidence type="ECO:0000313" key="6">
    <source>
        <dbReference type="Proteomes" id="UP000198901"/>
    </source>
</evidence>
<keyword evidence="3" id="KW-0046">Antibiotic resistance</keyword>
<sequence length="124" mass="13862">MKIIPVFTVQNMKRAVAFYTEILDFECWGTWPEDTDPAYGVLFRDGAELHLSSYQGGGFQSGCAYAAVNDVDALFRLFLSRGLDTSAKPDSPVHQGPVDQTWGNREFYVDDPDGNRLCFGRRAS</sequence>
<dbReference type="CDD" id="cd08349">
    <property type="entry name" value="BLMA_like"/>
    <property type="match status" value="1"/>
</dbReference>
<evidence type="ECO:0000256" key="2">
    <source>
        <dbReference type="ARBA" id="ARBA00021572"/>
    </source>
</evidence>
<dbReference type="AlphaFoldDB" id="A0A1G9RG17"/>
<dbReference type="GO" id="GO:0046677">
    <property type="term" value="P:response to antibiotic"/>
    <property type="evidence" value="ECO:0007669"/>
    <property type="project" value="UniProtKB-KW"/>
</dbReference>
<dbReference type="Proteomes" id="UP000198901">
    <property type="component" value="Unassembled WGS sequence"/>
</dbReference>
<dbReference type="InterPro" id="IPR037523">
    <property type="entry name" value="VOC_core"/>
</dbReference>
<dbReference type="SUPFAM" id="SSF54593">
    <property type="entry name" value="Glyoxalase/Bleomycin resistance protein/Dihydroxybiphenyl dioxygenase"/>
    <property type="match status" value="1"/>
</dbReference>
<name>A0A1G9RG17_9BACT</name>